<comment type="subcellular location">
    <subcellularLocation>
        <location evidence="1">Cell membrane</location>
        <topology evidence="1">Multi-pass membrane protein</topology>
    </subcellularLocation>
</comment>
<feature type="transmembrane region" description="Helical" evidence="8">
    <location>
        <begin position="179"/>
        <end position="208"/>
    </location>
</feature>
<dbReference type="AlphaFoldDB" id="A0A4R8UCD4"/>
<accession>A0A4R8UCD4</accession>
<dbReference type="InterPro" id="IPR050297">
    <property type="entry name" value="LipidA_mod_glycosyltrf_83"/>
</dbReference>
<dbReference type="GO" id="GO:0005886">
    <property type="term" value="C:plasma membrane"/>
    <property type="evidence" value="ECO:0007669"/>
    <property type="project" value="UniProtKB-SubCell"/>
</dbReference>
<evidence type="ECO:0000256" key="4">
    <source>
        <dbReference type="ARBA" id="ARBA00022679"/>
    </source>
</evidence>
<gene>
    <name evidence="10" type="ORF">E3O23_14270</name>
</gene>
<dbReference type="OrthoDB" id="5318634at2"/>
<keyword evidence="3" id="KW-0328">Glycosyltransferase</keyword>
<feature type="transmembrane region" description="Helical" evidence="8">
    <location>
        <begin position="269"/>
        <end position="287"/>
    </location>
</feature>
<evidence type="ECO:0000256" key="1">
    <source>
        <dbReference type="ARBA" id="ARBA00004651"/>
    </source>
</evidence>
<keyword evidence="11" id="KW-1185">Reference proteome</keyword>
<dbReference type="RefSeq" id="WP_134492098.1">
    <property type="nucleotide sequence ID" value="NZ_SOEZ01000070.1"/>
</dbReference>
<sequence length="505" mass="54274">MTATLARSSAETRPAGDRRTTGWRLPIGLGLLGFVAAFAGSWVPSFWGDEAASVMSAERTLPSLIGMLKNVDAVHGVYYLLLHFWIQAFGASEFSVRLPSAIAVGVIVAGTFVLGRMLLGRNAGIVAAVLCAVLPRTSFMGADARSYALSTAIALWITILFLVLLLHRFSTSTRHRLAWLGYAAGIAIGIYVFLYLGLLLLVHGAFLFSSRAYRRNRTSWLAAAALAVALALPIVAAGYGQRGQIAFLAHRSYATARSVLVTQWFGNPFLATAGWLVIAAAIAGAVLAWRRRPEVSPPVLLAILWVILPTLVLLGLNAVTPAYSFRYVSFCVPGVAIVLAAGIRTFTGRTVRIAAVLLLLVLAVPTDVGQRGPFAKDRGSDLAEVSALLGQEARAGDAVLFDETTAPRQRPRLAMHLYPGAFAGLRDVTLKRPYRARGELWDTTYPLADVGAELAPVSRVWLIELTGSPDNVDGTDLRTLAGDGFDLVSTQIVHRTIIYSLARRP</sequence>
<keyword evidence="7 8" id="KW-0472">Membrane</keyword>
<dbReference type="GO" id="GO:0016763">
    <property type="term" value="F:pentosyltransferase activity"/>
    <property type="evidence" value="ECO:0007669"/>
    <property type="project" value="TreeGrafter"/>
</dbReference>
<name>A0A4R8UCD4_9MICO</name>
<evidence type="ECO:0000256" key="6">
    <source>
        <dbReference type="ARBA" id="ARBA00022989"/>
    </source>
</evidence>
<dbReference type="InterPro" id="IPR038731">
    <property type="entry name" value="RgtA/B/C-like"/>
</dbReference>
<feature type="transmembrane region" description="Helical" evidence="8">
    <location>
        <begin position="94"/>
        <end position="112"/>
    </location>
</feature>
<dbReference type="GO" id="GO:0010041">
    <property type="term" value="P:response to iron(III) ion"/>
    <property type="evidence" value="ECO:0007669"/>
    <property type="project" value="TreeGrafter"/>
</dbReference>
<keyword evidence="2" id="KW-1003">Cell membrane</keyword>
<dbReference type="EMBL" id="SOEZ01000070">
    <property type="protein sequence ID" value="TFB47770.1"/>
    <property type="molecule type" value="Genomic_DNA"/>
</dbReference>
<protein>
    <recommendedName>
        <fullName evidence="9">Glycosyltransferase RgtA/B/C/D-like domain-containing protein</fullName>
    </recommendedName>
</protein>
<feature type="transmembrane region" description="Helical" evidence="8">
    <location>
        <begin position="220"/>
        <end position="239"/>
    </location>
</feature>
<dbReference type="GO" id="GO:0009103">
    <property type="term" value="P:lipopolysaccharide biosynthetic process"/>
    <property type="evidence" value="ECO:0007669"/>
    <property type="project" value="UniProtKB-ARBA"/>
</dbReference>
<feature type="transmembrane region" description="Helical" evidence="8">
    <location>
        <begin position="299"/>
        <end position="319"/>
    </location>
</feature>
<feature type="transmembrane region" description="Helical" evidence="8">
    <location>
        <begin position="63"/>
        <end position="82"/>
    </location>
</feature>
<feature type="transmembrane region" description="Helical" evidence="8">
    <location>
        <begin position="325"/>
        <end position="343"/>
    </location>
</feature>
<dbReference type="Proteomes" id="UP000297866">
    <property type="component" value="Unassembled WGS sequence"/>
</dbReference>
<organism evidence="10 11">
    <name type="scientific">Cryobacterium tagatosivorans</name>
    <dbReference type="NCBI Taxonomy" id="1259199"/>
    <lineage>
        <taxon>Bacteria</taxon>
        <taxon>Bacillati</taxon>
        <taxon>Actinomycetota</taxon>
        <taxon>Actinomycetes</taxon>
        <taxon>Micrococcales</taxon>
        <taxon>Microbacteriaceae</taxon>
        <taxon>Cryobacterium</taxon>
    </lineage>
</organism>
<evidence type="ECO:0000256" key="3">
    <source>
        <dbReference type="ARBA" id="ARBA00022676"/>
    </source>
</evidence>
<feature type="transmembrane region" description="Helical" evidence="8">
    <location>
        <begin position="21"/>
        <end position="43"/>
    </location>
</feature>
<dbReference type="Pfam" id="PF13231">
    <property type="entry name" value="PMT_2"/>
    <property type="match status" value="1"/>
</dbReference>
<keyword evidence="5 8" id="KW-0812">Transmembrane</keyword>
<evidence type="ECO:0000256" key="2">
    <source>
        <dbReference type="ARBA" id="ARBA00022475"/>
    </source>
</evidence>
<evidence type="ECO:0000313" key="11">
    <source>
        <dbReference type="Proteomes" id="UP000297866"/>
    </source>
</evidence>
<dbReference type="PANTHER" id="PTHR33908:SF3">
    <property type="entry name" value="UNDECAPRENYL PHOSPHATE-ALPHA-4-AMINO-4-DEOXY-L-ARABINOSE ARABINOSYL TRANSFERASE"/>
    <property type="match status" value="1"/>
</dbReference>
<comment type="caution">
    <text evidence="10">The sequence shown here is derived from an EMBL/GenBank/DDBJ whole genome shotgun (WGS) entry which is preliminary data.</text>
</comment>
<evidence type="ECO:0000256" key="8">
    <source>
        <dbReference type="SAM" id="Phobius"/>
    </source>
</evidence>
<feature type="transmembrane region" description="Helical" evidence="8">
    <location>
        <begin position="147"/>
        <end position="167"/>
    </location>
</feature>
<evidence type="ECO:0000256" key="7">
    <source>
        <dbReference type="ARBA" id="ARBA00023136"/>
    </source>
</evidence>
<evidence type="ECO:0000313" key="10">
    <source>
        <dbReference type="EMBL" id="TFB47770.1"/>
    </source>
</evidence>
<dbReference type="PANTHER" id="PTHR33908">
    <property type="entry name" value="MANNOSYLTRANSFERASE YKCB-RELATED"/>
    <property type="match status" value="1"/>
</dbReference>
<keyword evidence="6 8" id="KW-1133">Transmembrane helix</keyword>
<proteinExistence type="predicted"/>
<evidence type="ECO:0000259" key="9">
    <source>
        <dbReference type="Pfam" id="PF13231"/>
    </source>
</evidence>
<reference evidence="10 11" key="1">
    <citation type="submission" date="2019-03" db="EMBL/GenBank/DDBJ databases">
        <title>Genomics of glacier-inhabiting Cryobacterium strains.</title>
        <authorList>
            <person name="Liu Q."/>
            <person name="Xin Y.-H."/>
        </authorList>
    </citation>
    <scope>NUCLEOTIDE SEQUENCE [LARGE SCALE GENOMIC DNA]</scope>
    <source>
        <strain evidence="10 11">Sr47</strain>
    </source>
</reference>
<evidence type="ECO:0000256" key="5">
    <source>
        <dbReference type="ARBA" id="ARBA00022692"/>
    </source>
</evidence>
<feature type="domain" description="Glycosyltransferase RgtA/B/C/D-like" evidence="9">
    <location>
        <begin position="79"/>
        <end position="234"/>
    </location>
</feature>
<keyword evidence="4" id="KW-0808">Transferase</keyword>